<keyword evidence="4" id="KW-1185">Reference proteome</keyword>
<dbReference type="GO" id="GO:0016787">
    <property type="term" value="F:hydrolase activity"/>
    <property type="evidence" value="ECO:0007669"/>
    <property type="project" value="InterPro"/>
</dbReference>
<reference evidence="3 4" key="1">
    <citation type="submission" date="2020-09" db="EMBL/GenBank/DDBJ databases">
        <title>Draft genome of Gelidibacter salicanalis PAMC21136.</title>
        <authorList>
            <person name="Park H."/>
        </authorList>
    </citation>
    <scope>NUCLEOTIDE SEQUENCE [LARGE SCALE GENOMIC DNA]</scope>
    <source>
        <strain evidence="3 4">PAMC21136</strain>
    </source>
</reference>
<dbReference type="EMBL" id="JAEHJZ010000036">
    <property type="protein sequence ID" value="MBJ7882035.1"/>
    <property type="molecule type" value="Genomic_DNA"/>
</dbReference>
<feature type="domain" description="Amidohydrolase-related" evidence="2">
    <location>
        <begin position="3"/>
        <end position="274"/>
    </location>
</feature>
<comment type="caution">
    <text evidence="3">The sequence shown here is derived from an EMBL/GenBank/DDBJ whole genome shotgun (WGS) entry which is preliminary data.</text>
</comment>
<protein>
    <submittedName>
        <fullName evidence="3">Amidohydrolase family protein</fullName>
    </submittedName>
</protein>
<dbReference type="Proteomes" id="UP000662373">
    <property type="component" value="Unassembled WGS sequence"/>
</dbReference>
<sequence length="276" mass="32058">MKIDAHQHFWQFNPQRDAWITDGMGVLQRDFLPEDLHPLLQQHQFDGCIAVQADTSEKETEFLLDLAEQHMFIKGVVGWLDLCSVAIDERLEHFSTYETLKGLRHIVQAEPEGFMLRKDFQRGMSALENYNFTYDILIFPHQLEEAIALVKTFPNQNFILDHCAKPYIKDGRIKTWKRHIQTLSGFENVACKVSGFTTEADWNNWDNTTMQPYLDVVFKAFGTKRTLFGSDWPVSVMAGNYAETVGLVEDYIAQFSETEQQHIMGRNAQAWYHLKD</sequence>
<evidence type="ECO:0000256" key="1">
    <source>
        <dbReference type="ARBA" id="ARBA00038310"/>
    </source>
</evidence>
<dbReference type="SUPFAM" id="SSF51556">
    <property type="entry name" value="Metallo-dependent hydrolases"/>
    <property type="match status" value="1"/>
</dbReference>
<name>A0A934KU21_9FLAO</name>
<accession>A0A934KU21</accession>
<comment type="similarity">
    <text evidence="1">Belongs to the metallo-dependent hydrolases superfamily.</text>
</comment>
<evidence type="ECO:0000313" key="4">
    <source>
        <dbReference type="Proteomes" id="UP000662373"/>
    </source>
</evidence>
<evidence type="ECO:0000259" key="2">
    <source>
        <dbReference type="Pfam" id="PF04909"/>
    </source>
</evidence>
<dbReference type="PANTHER" id="PTHR43569">
    <property type="entry name" value="AMIDOHYDROLASE"/>
    <property type="match status" value="1"/>
</dbReference>
<proteinExistence type="inferred from homology"/>
<organism evidence="3 4">
    <name type="scientific">Gelidibacter salicanalis</name>
    <dbReference type="NCBI Taxonomy" id="291193"/>
    <lineage>
        <taxon>Bacteria</taxon>
        <taxon>Pseudomonadati</taxon>
        <taxon>Bacteroidota</taxon>
        <taxon>Flavobacteriia</taxon>
        <taxon>Flavobacteriales</taxon>
        <taxon>Flavobacteriaceae</taxon>
        <taxon>Gelidibacter</taxon>
    </lineage>
</organism>
<dbReference type="InterPro" id="IPR052350">
    <property type="entry name" value="Metallo-dep_Lactonases"/>
</dbReference>
<dbReference type="PANTHER" id="PTHR43569:SF2">
    <property type="entry name" value="AMIDOHYDROLASE-RELATED DOMAIN-CONTAINING PROTEIN"/>
    <property type="match status" value="1"/>
</dbReference>
<gene>
    <name evidence="3" type="ORF">JEM65_15475</name>
</gene>
<dbReference type="RefSeq" id="WP_199601380.1">
    <property type="nucleotide sequence ID" value="NZ_JAEHJZ010000036.1"/>
</dbReference>
<dbReference type="Gene3D" id="3.20.20.140">
    <property type="entry name" value="Metal-dependent hydrolases"/>
    <property type="match status" value="1"/>
</dbReference>
<dbReference type="Pfam" id="PF04909">
    <property type="entry name" value="Amidohydro_2"/>
    <property type="match status" value="1"/>
</dbReference>
<dbReference type="InterPro" id="IPR006680">
    <property type="entry name" value="Amidohydro-rel"/>
</dbReference>
<dbReference type="AlphaFoldDB" id="A0A934KU21"/>
<evidence type="ECO:0000313" key="3">
    <source>
        <dbReference type="EMBL" id="MBJ7882035.1"/>
    </source>
</evidence>
<dbReference type="InterPro" id="IPR032466">
    <property type="entry name" value="Metal_Hydrolase"/>
</dbReference>